<dbReference type="PANTHER" id="PTHR30154:SF17">
    <property type="entry name" value="DNA-BINDING TRANSCRIPTIONAL ACTIVATOR DECR"/>
    <property type="match status" value="1"/>
</dbReference>
<keyword evidence="1" id="KW-0805">Transcription regulation</keyword>
<reference evidence="6" key="1">
    <citation type="submission" date="2018-07" db="EMBL/GenBank/DDBJ databases">
        <authorList>
            <person name="Peiro R."/>
            <person name="Begona"/>
            <person name="Cbmso G."/>
            <person name="Lopez M."/>
            <person name="Gonzalez S."/>
        </authorList>
    </citation>
    <scope>NUCLEOTIDE SEQUENCE [LARGE SCALE GENOMIC DNA]</scope>
</reference>
<name>A0A376AEZ1_9HYPH</name>
<dbReference type="AlphaFoldDB" id="A0A376AEZ1"/>
<dbReference type="GO" id="GO:0043200">
    <property type="term" value="P:response to amino acid"/>
    <property type="evidence" value="ECO:0007669"/>
    <property type="project" value="TreeGrafter"/>
</dbReference>
<organism evidence="5 6">
    <name type="scientific">Ciceribacter selenitireducens ATCC BAA-1503</name>
    <dbReference type="NCBI Taxonomy" id="1336235"/>
    <lineage>
        <taxon>Bacteria</taxon>
        <taxon>Pseudomonadati</taxon>
        <taxon>Pseudomonadota</taxon>
        <taxon>Alphaproteobacteria</taxon>
        <taxon>Hyphomicrobiales</taxon>
        <taxon>Rhizobiaceae</taxon>
        <taxon>Ciceribacter</taxon>
    </lineage>
</organism>
<keyword evidence="2" id="KW-0238">DNA-binding</keyword>
<gene>
    <name evidence="5" type="ORF">RHIZ70_2119</name>
</gene>
<dbReference type="SMART" id="SM00344">
    <property type="entry name" value="HTH_ASNC"/>
    <property type="match status" value="1"/>
</dbReference>
<dbReference type="SUPFAM" id="SSF46785">
    <property type="entry name" value="Winged helix' DNA-binding domain"/>
    <property type="match status" value="1"/>
</dbReference>
<dbReference type="RefSeq" id="WP_115669203.1">
    <property type="nucleotide sequence ID" value="NZ_UEYP01000002.1"/>
</dbReference>
<dbReference type="CDD" id="cd00090">
    <property type="entry name" value="HTH_ARSR"/>
    <property type="match status" value="1"/>
</dbReference>
<sequence length="154" mass="17540">MLDERDRKILDALQRDASVAVAELAEKVALSPSACSRRIQRLEEAGYIARRVVVLDRERIGVPTTVFALIKTAHHSDEWIESFRKAISDLGEIVEAHRLTGSYDYLLKIVLPRVEHYDVVYRRLVKRIELFDVSAFISMETLKAGTVVPVDYAE</sequence>
<dbReference type="EMBL" id="UEYP01000002">
    <property type="protein sequence ID" value="SSC66411.1"/>
    <property type="molecule type" value="Genomic_DNA"/>
</dbReference>
<dbReference type="Pfam" id="PF01037">
    <property type="entry name" value="AsnC_trans_reg"/>
    <property type="match status" value="1"/>
</dbReference>
<dbReference type="OrthoDB" id="7847328at2"/>
<evidence type="ECO:0000256" key="3">
    <source>
        <dbReference type="ARBA" id="ARBA00023163"/>
    </source>
</evidence>
<dbReference type="Pfam" id="PF13412">
    <property type="entry name" value="HTH_24"/>
    <property type="match status" value="1"/>
</dbReference>
<dbReference type="Gene3D" id="1.10.10.10">
    <property type="entry name" value="Winged helix-like DNA-binding domain superfamily/Winged helix DNA-binding domain"/>
    <property type="match status" value="1"/>
</dbReference>
<dbReference type="SUPFAM" id="SSF54909">
    <property type="entry name" value="Dimeric alpha+beta barrel"/>
    <property type="match status" value="1"/>
</dbReference>
<dbReference type="InterPro" id="IPR036388">
    <property type="entry name" value="WH-like_DNA-bd_sf"/>
</dbReference>
<evidence type="ECO:0000256" key="1">
    <source>
        <dbReference type="ARBA" id="ARBA00023015"/>
    </source>
</evidence>
<dbReference type="PANTHER" id="PTHR30154">
    <property type="entry name" value="LEUCINE-RESPONSIVE REGULATORY PROTEIN"/>
    <property type="match status" value="1"/>
</dbReference>
<keyword evidence="3" id="KW-0804">Transcription</keyword>
<evidence type="ECO:0000313" key="6">
    <source>
        <dbReference type="Proteomes" id="UP000254764"/>
    </source>
</evidence>
<dbReference type="PROSITE" id="PS00519">
    <property type="entry name" value="HTH_ASNC_1"/>
    <property type="match status" value="1"/>
</dbReference>
<dbReference type="PRINTS" id="PR00033">
    <property type="entry name" value="HTHASNC"/>
</dbReference>
<dbReference type="InterPro" id="IPR036390">
    <property type="entry name" value="WH_DNA-bd_sf"/>
</dbReference>
<dbReference type="InterPro" id="IPR011991">
    <property type="entry name" value="ArsR-like_HTH"/>
</dbReference>
<dbReference type="GO" id="GO:0005829">
    <property type="term" value="C:cytosol"/>
    <property type="evidence" value="ECO:0007669"/>
    <property type="project" value="TreeGrafter"/>
</dbReference>
<protein>
    <recommendedName>
        <fullName evidence="4">HTH asnC-type domain-containing protein</fullName>
    </recommendedName>
</protein>
<evidence type="ECO:0000256" key="2">
    <source>
        <dbReference type="ARBA" id="ARBA00023125"/>
    </source>
</evidence>
<proteinExistence type="predicted"/>
<dbReference type="GO" id="GO:0006355">
    <property type="term" value="P:regulation of DNA-templated transcription"/>
    <property type="evidence" value="ECO:0007669"/>
    <property type="project" value="UniProtKB-ARBA"/>
</dbReference>
<keyword evidence="6" id="KW-1185">Reference proteome</keyword>
<dbReference type="InterPro" id="IPR019887">
    <property type="entry name" value="Tscrpt_reg_AsnC/Lrp_C"/>
</dbReference>
<evidence type="ECO:0000313" key="5">
    <source>
        <dbReference type="EMBL" id="SSC66411.1"/>
    </source>
</evidence>
<feature type="domain" description="HTH asnC-type" evidence="4">
    <location>
        <begin position="2"/>
        <end position="63"/>
    </location>
</feature>
<dbReference type="InterPro" id="IPR000485">
    <property type="entry name" value="AsnC-type_HTH_dom"/>
</dbReference>
<dbReference type="PROSITE" id="PS50956">
    <property type="entry name" value="HTH_ASNC_2"/>
    <property type="match status" value="1"/>
</dbReference>
<dbReference type="InterPro" id="IPR019888">
    <property type="entry name" value="Tscrpt_reg_AsnC-like"/>
</dbReference>
<accession>A0A376AEZ1</accession>
<dbReference type="InterPro" id="IPR011008">
    <property type="entry name" value="Dimeric_a/b-barrel"/>
</dbReference>
<evidence type="ECO:0000259" key="4">
    <source>
        <dbReference type="PROSITE" id="PS50956"/>
    </source>
</evidence>
<dbReference type="STRING" id="1336235.GCA_000518785_00560"/>
<dbReference type="GO" id="GO:0043565">
    <property type="term" value="F:sequence-specific DNA binding"/>
    <property type="evidence" value="ECO:0007669"/>
    <property type="project" value="InterPro"/>
</dbReference>
<dbReference type="Proteomes" id="UP000254764">
    <property type="component" value="Unassembled WGS sequence"/>
</dbReference>
<dbReference type="Gene3D" id="3.30.70.920">
    <property type="match status" value="1"/>
</dbReference>
<dbReference type="InterPro" id="IPR019885">
    <property type="entry name" value="Tscrpt_reg_HTH_AsnC-type_CS"/>
</dbReference>